<evidence type="ECO:0000256" key="1">
    <source>
        <dbReference type="SAM" id="MobiDB-lite"/>
    </source>
</evidence>
<reference evidence="3" key="1">
    <citation type="submission" date="2013-11" db="EMBL/GenBank/DDBJ databases">
        <title>Genome sequence of the fusiform rust pathogen reveals effectors for host alternation and coevolution with pine.</title>
        <authorList>
            <consortium name="DOE Joint Genome Institute"/>
            <person name="Smith K."/>
            <person name="Pendleton A."/>
            <person name="Kubisiak T."/>
            <person name="Anderson C."/>
            <person name="Salamov A."/>
            <person name="Aerts A."/>
            <person name="Riley R."/>
            <person name="Clum A."/>
            <person name="Lindquist E."/>
            <person name="Ence D."/>
            <person name="Campbell M."/>
            <person name="Kronenberg Z."/>
            <person name="Feau N."/>
            <person name="Dhillon B."/>
            <person name="Hamelin R."/>
            <person name="Burleigh J."/>
            <person name="Smith J."/>
            <person name="Yandell M."/>
            <person name="Nelson C."/>
            <person name="Grigoriev I."/>
            <person name="Davis J."/>
        </authorList>
    </citation>
    <scope>NUCLEOTIDE SEQUENCE</scope>
    <source>
        <strain evidence="3">G11</strain>
    </source>
</reference>
<dbReference type="SMART" id="SM00757">
    <property type="entry name" value="CRA"/>
    <property type="match status" value="1"/>
</dbReference>
<proteinExistence type="predicted"/>
<protein>
    <recommendedName>
        <fullName evidence="2">CRA domain-containing protein</fullName>
    </recommendedName>
</protein>
<feature type="compositionally biased region" description="Polar residues" evidence="1">
    <location>
        <begin position="11"/>
        <end position="20"/>
    </location>
</feature>
<feature type="compositionally biased region" description="Polar residues" evidence="1">
    <location>
        <begin position="238"/>
        <end position="247"/>
    </location>
</feature>
<feature type="domain" description="CRA" evidence="2">
    <location>
        <begin position="409"/>
        <end position="510"/>
    </location>
</feature>
<feature type="region of interest" description="Disordered" evidence="1">
    <location>
        <begin position="231"/>
        <end position="255"/>
    </location>
</feature>
<dbReference type="InterPro" id="IPR006594">
    <property type="entry name" value="LisH"/>
</dbReference>
<dbReference type="InterPro" id="IPR013144">
    <property type="entry name" value="CRA_dom"/>
</dbReference>
<feature type="compositionally biased region" description="Polar residues" evidence="1">
    <location>
        <begin position="124"/>
        <end position="137"/>
    </location>
</feature>
<feature type="compositionally biased region" description="Polar residues" evidence="1">
    <location>
        <begin position="359"/>
        <end position="386"/>
    </location>
</feature>
<evidence type="ECO:0000313" key="3">
    <source>
        <dbReference type="EMBL" id="KAG0152129.1"/>
    </source>
</evidence>
<dbReference type="EMBL" id="MU167209">
    <property type="protein sequence ID" value="KAG0152129.1"/>
    <property type="molecule type" value="Genomic_DNA"/>
</dbReference>
<sequence>MSHPRILTDPSLPSATLQPDCTNNAMSMLNQYGPKRSTDHAELRKLVLDYLCHQCFVDTAAAFAREAPIAGSAAESEPIAQKSMNGFVPIHMPVPAVKDNVVERTVRFDTDEDGDAEMGEIQPRPSSSNMNKNTNADSKALGSKWAATVDQPTNGFSKNGLEDETMAEPIPTPSSSSVAETYPDWTAHDIQTTQLRLVIKEHIVAGRLKEAIELINHYFPAVLGPSSLSKLHTTSHLPASTNTSSPLKPTKAHRPKPSRVMFAAAAAHASRPLGGPTPTGSRQPSFSSPQPTNGHQTSSWSSILKEPEPSLVGGPRSALHHPEEFPHAMFSSLQPAHVALNLQIQYFVELVRTSSSSSPELSTNGNSNHENEQVPTTSSRQHTDLATSTGGLSDDTSTSTTSTISARTHSVALSLPHARSLFCYVQTLPKPTERAIFVKELESVSGLLAYTDPWHSPVRRYLDQSRRLMLAEIVNAAILVNIGRSPTPILKMVAQQTSFTWSTLNEMGERIGCPRPEDKNRTRACNFFNLSEFIGSHDATES</sequence>
<evidence type="ECO:0000313" key="4">
    <source>
        <dbReference type="Proteomes" id="UP000886653"/>
    </source>
</evidence>
<dbReference type="Proteomes" id="UP000886653">
    <property type="component" value="Unassembled WGS sequence"/>
</dbReference>
<gene>
    <name evidence="3" type="ORF">CROQUDRAFT_667459</name>
</gene>
<name>A0A9P6NUE1_9BASI</name>
<comment type="caution">
    <text evidence="3">The sequence shown here is derived from an EMBL/GenBank/DDBJ whole genome shotgun (WGS) entry which is preliminary data.</text>
</comment>
<dbReference type="PANTHER" id="PTHR12864">
    <property type="entry name" value="RAN BINDING PROTEIN 9-RELATED"/>
    <property type="match status" value="1"/>
</dbReference>
<feature type="region of interest" description="Disordered" evidence="1">
    <location>
        <begin position="267"/>
        <end position="320"/>
    </location>
</feature>
<feature type="region of interest" description="Disordered" evidence="1">
    <location>
        <begin position="1"/>
        <end position="20"/>
    </location>
</feature>
<dbReference type="OrthoDB" id="8048523at2759"/>
<feature type="compositionally biased region" description="Polar residues" evidence="1">
    <location>
        <begin position="278"/>
        <end position="302"/>
    </location>
</feature>
<dbReference type="InterPro" id="IPR024964">
    <property type="entry name" value="CTLH/CRA"/>
</dbReference>
<dbReference type="SMART" id="SM00667">
    <property type="entry name" value="LisH"/>
    <property type="match status" value="1"/>
</dbReference>
<feature type="region of interest" description="Disordered" evidence="1">
    <location>
        <begin position="111"/>
        <end position="137"/>
    </location>
</feature>
<dbReference type="PROSITE" id="PS50896">
    <property type="entry name" value="LISH"/>
    <property type="match status" value="1"/>
</dbReference>
<accession>A0A9P6NUE1</accession>
<dbReference type="InterPro" id="IPR050618">
    <property type="entry name" value="Ubq-SigPath_Reg"/>
</dbReference>
<feature type="region of interest" description="Disordered" evidence="1">
    <location>
        <begin position="356"/>
        <end position="401"/>
    </location>
</feature>
<evidence type="ECO:0000259" key="2">
    <source>
        <dbReference type="SMART" id="SM00757"/>
    </source>
</evidence>
<keyword evidence="4" id="KW-1185">Reference proteome</keyword>
<organism evidence="3 4">
    <name type="scientific">Cronartium quercuum f. sp. fusiforme G11</name>
    <dbReference type="NCBI Taxonomy" id="708437"/>
    <lineage>
        <taxon>Eukaryota</taxon>
        <taxon>Fungi</taxon>
        <taxon>Dikarya</taxon>
        <taxon>Basidiomycota</taxon>
        <taxon>Pucciniomycotina</taxon>
        <taxon>Pucciniomycetes</taxon>
        <taxon>Pucciniales</taxon>
        <taxon>Coleosporiaceae</taxon>
        <taxon>Cronartium</taxon>
    </lineage>
</organism>
<feature type="region of interest" description="Disordered" evidence="1">
    <location>
        <begin position="149"/>
        <end position="180"/>
    </location>
</feature>
<dbReference type="Pfam" id="PF10607">
    <property type="entry name" value="CTLH"/>
    <property type="match status" value="1"/>
</dbReference>
<dbReference type="AlphaFoldDB" id="A0A9P6NUE1"/>
<feature type="compositionally biased region" description="Low complexity" evidence="1">
    <location>
        <begin position="387"/>
        <end position="401"/>
    </location>
</feature>